<dbReference type="Proteomes" id="UP000030151">
    <property type="component" value="Unassembled WGS sequence"/>
</dbReference>
<sequence>MLTATASAVPAMNPRSAGEANVADIDLPPTAYWVIAGHKKRGVQIDTRQLEGRELTAEKAKELGNSIILVSVVHGVKADSGANAYSDYVEDADPKEILGE</sequence>
<proteinExistence type="predicted"/>
<protein>
    <submittedName>
        <fullName evidence="2">Uncharacterized protein</fullName>
    </submittedName>
</protein>
<dbReference type="EMBL" id="JELW01000071">
    <property type="protein sequence ID" value="EXU95614.1"/>
    <property type="molecule type" value="Genomic_DNA"/>
</dbReference>
<evidence type="ECO:0000313" key="2">
    <source>
        <dbReference type="EMBL" id="EXU95614.1"/>
    </source>
</evidence>
<evidence type="ECO:0000256" key="1">
    <source>
        <dbReference type="SAM" id="MobiDB-lite"/>
    </source>
</evidence>
<dbReference type="OrthoDB" id="10304272at2759"/>
<name>A0A014MWD0_9HYPO</name>
<comment type="caution">
    <text evidence="2">The sequence shown here is derived from an EMBL/GenBank/DDBJ whole genome shotgun (WGS) entry which is preliminary data.</text>
</comment>
<dbReference type="HOGENOM" id="CLU_2306749_0_0_1"/>
<accession>A0A014MWD0</accession>
<evidence type="ECO:0000313" key="3">
    <source>
        <dbReference type="Proteomes" id="UP000030151"/>
    </source>
</evidence>
<reference evidence="2 3" key="1">
    <citation type="submission" date="2014-02" db="EMBL/GenBank/DDBJ databases">
        <title>The genome sequence of the entomopathogenic fungus Metarhizium robertsii ARSEF 2575.</title>
        <authorList>
            <person name="Giuliano Garisto Donzelli B."/>
            <person name="Roe B.A."/>
            <person name="Macmil S.L."/>
            <person name="Krasnoff S.B."/>
            <person name="Gibson D.M."/>
        </authorList>
    </citation>
    <scope>NUCLEOTIDE SEQUENCE [LARGE SCALE GENOMIC DNA]</scope>
    <source>
        <strain evidence="2 3">ARSEF 2575</strain>
    </source>
</reference>
<organism evidence="2 3">
    <name type="scientific">Metarhizium robertsii</name>
    <dbReference type="NCBI Taxonomy" id="568076"/>
    <lineage>
        <taxon>Eukaryota</taxon>
        <taxon>Fungi</taxon>
        <taxon>Dikarya</taxon>
        <taxon>Ascomycota</taxon>
        <taxon>Pezizomycotina</taxon>
        <taxon>Sordariomycetes</taxon>
        <taxon>Hypocreomycetidae</taxon>
        <taxon>Hypocreales</taxon>
        <taxon>Clavicipitaceae</taxon>
        <taxon>Metarhizium</taxon>
    </lineage>
</organism>
<feature type="region of interest" description="Disordered" evidence="1">
    <location>
        <begin position="1"/>
        <end position="21"/>
    </location>
</feature>
<gene>
    <name evidence="2" type="ORF">X797_011278</name>
</gene>
<dbReference type="AlphaFoldDB" id="A0A014MWD0"/>